<dbReference type="GO" id="GO:1902404">
    <property type="term" value="P:mitotic actomyosin contractile ring contraction"/>
    <property type="evidence" value="ECO:0007669"/>
    <property type="project" value="EnsemblFungi"/>
</dbReference>
<dbReference type="InterPro" id="IPR037282">
    <property type="entry name" value="CapZ_alpha/beta"/>
</dbReference>
<dbReference type="Gene3D" id="3.90.1150.210">
    <property type="entry name" value="F-actin capping protein, beta subunit"/>
    <property type="match status" value="1"/>
</dbReference>
<dbReference type="SUPFAM" id="SSF90096">
    <property type="entry name" value="Subunits of heterodimeric actin filament capping protein Capz"/>
    <property type="match status" value="1"/>
</dbReference>
<dbReference type="GO" id="GO:0051016">
    <property type="term" value="P:barbed-end actin filament capping"/>
    <property type="evidence" value="ECO:0007669"/>
    <property type="project" value="UniProtKB-UniRule"/>
</dbReference>
<dbReference type="InterPro" id="IPR042276">
    <property type="entry name" value="CapZ_alpha/beta_2"/>
</dbReference>
<dbReference type="GO" id="GO:0008290">
    <property type="term" value="C:F-actin capping protein complex"/>
    <property type="evidence" value="ECO:0007669"/>
    <property type="project" value="UniProtKB-UniRule"/>
</dbReference>
<dbReference type="GO" id="GO:0005934">
    <property type="term" value="C:cellular bud tip"/>
    <property type="evidence" value="ECO:0007669"/>
    <property type="project" value="EnsemblFungi"/>
</dbReference>
<dbReference type="HOGENOM" id="CLU_045161_0_0_1"/>
<evidence type="ECO:0000256" key="6">
    <source>
        <dbReference type="RuleBase" id="RU365077"/>
    </source>
</evidence>
<evidence type="ECO:0000256" key="4">
    <source>
        <dbReference type="ARBA" id="ARBA00023203"/>
    </source>
</evidence>
<keyword evidence="8" id="KW-1185">Reference proteome</keyword>
<evidence type="ECO:0000313" key="8">
    <source>
        <dbReference type="Proteomes" id="UP000016923"/>
    </source>
</evidence>
<dbReference type="OMA" id="VACIEDH"/>
<accession>S3BTU8</accession>
<dbReference type="EMBL" id="KE148164">
    <property type="protein sequence ID" value="EPE03897.1"/>
    <property type="molecule type" value="Genomic_DNA"/>
</dbReference>
<comment type="subunit">
    <text evidence="6">Heterodimer of an alpha and a beta subunit.</text>
</comment>
<evidence type="ECO:0000256" key="5">
    <source>
        <dbReference type="ARBA" id="ARBA00025389"/>
    </source>
</evidence>
<name>S3BTU8_OPHP1</name>
<organism evidence="7 8">
    <name type="scientific">Ophiostoma piceae (strain UAMH 11346)</name>
    <name type="common">Sap stain fungus</name>
    <dbReference type="NCBI Taxonomy" id="1262450"/>
    <lineage>
        <taxon>Eukaryota</taxon>
        <taxon>Fungi</taxon>
        <taxon>Dikarya</taxon>
        <taxon>Ascomycota</taxon>
        <taxon>Pezizomycotina</taxon>
        <taxon>Sordariomycetes</taxon>
        <taxon>Sordariomycetidae</taxon>
        <taxon>Ophiostomatales</taxon>
        <taxon>Ophiostomataceae</taxon>
        <taxon>Ophiostoma</taxon>
    </lineage>
</organism>
<dbReference type="GO" id="GO:0044396">
    <property type="term" value="P:actin cortical patch organization"/>
    <property type="evidence" value="ECO:0007669"/>
    <property type="project" value="EnsemblFungi"/>
</dbReference>
<dbReference type="PROSITE" id="PS00748">
    <property type="entry name" value="F_ACTIN_CAPPING_A_1"/>
    <property type="match status" value="1"/>
</dbReference>
<keyword evidence="4 6" id="KW-0009">Actin-binding</keyword>
<evidence type="ECO:0000256" key="2">
    <source>
        <dbReference type="ARBA" id="ARBA00014038"/>
    </source>
</evidence>
<dbReference type="GO" id="GO:1903475">
    <property type="term" value="P:mitotic actomyosin contractile ring assembly"/>
    <property type="evidence" value="ECO:0007669"/>
    <property type="project" value="EnsemblFungi"/>
</dbReference>
<comment type="similarity">
    <text evidence="1 6">Belongs to the F-actin-capping protein alpha subunit family.</text>
</comment>
<evidence type="ECO:0000256" key="3">
    <source>
        <dbReference type="ARBA" id="ARBA00022467"/>
    </source>
</evidence>
<dbReference type="Pfam" id="PF01267">
    <property type="entry name" value="F-actin_cap_A"/>
    <property type="match status" value="1"/>
</dbReference>
<dbReference type="InterPro" id="IPR042489">
    <property type="entry name" value="CapZ_alpha_1"/>
</dbReference>
<dbReference type="eggNOG" id="KOG0836">
    <property type="taxonomic scope" value="Eukaryota"/>
</dbReference>
<protein>
    <recommendedName>
        <fullName evidence="2 6">F-actin-capping protein subunit alpha</fullName>
    </recommendedName>
</protein>
<gene>
    <name evidence="7" type="ORF">F503_01787</name>
</gene>
<reference evidence="7 8" key="1">
    <citation type="journal article" date="2013" name="BMC Genomics">
        <title>The genome and transcriptome of the pine saprophyte Ophiostoma piceae, and a comparison with the bark beetle-associated pine pathogen Grosmannia clavigera.</title>
        <authorList>
            <person name="Haridas S."/>
            <person name="Wang Y."/>
            <person name="Lim L."/>
            <person name="Massoumi Alamouti S."/>
            <person name="Jackman S."/>
            <person name="Docking R."/>
            <person name="Robertson G."/>
            <person name="Birol I."/>
            <person name="Bohlmann J."/>
            <person name="Breuil C."/>
        </authorList>
    </citation>
    <scope>NUCLEOTIDE SEQUENCE [LARGE SCALE GENOMIC DNA]</scope>
    <source>
        <strain evidence="7 8">UAMH 11346</strain>
    </source>
</reference>
<dbReference type="STRING" id="1262450.S3BTU8"/>
<proteinExistence type="inferred from homology"/>
<dbReference type="GO" id="GO:0000131">
    <property type="term" value="C:incipient cellular bud site"/>
    <property type="evidence" value="ECO:0007669"/>
    <property type="project" value="EnsemblFungi"/>
</dbReference>
<dbReference type="VEuPathDB" id="FungiDB:F503_01787"/>
<dbReference type="InterPro" id="IPR017865">
    <property type="entry name" value="F-actin_cap_asu_CS"/>
</dbReference>
<dbReference type="GO" id="GO:1904600">
    <property type="term" value="P:mating projection actin fusion focus assembly"/>
    <property type="evidence" value="ECO:0007669"/>
    <property type="project" value="EnsemblFungi"/>
</dbReference>
<sequence length="266" mass="29089">MPSDASIISAFVADAPPGELSNVVADIESLTGKSANLDDAYEKYNEDQFVTVQLPGGGAKEIAIVSEWSRLGGGRYYDPSSATSFAFDHKTQKASSAQSHAVEGELVQSILKALGIYAKEHYERPAYGVYALDDERVGVLIASNKYSPQNFWNGRWRARYIYDPASGTVEGSIRVDVHYYEDGNVRLLTDKPQTASAAANGVAVVREIAALEKTYQEELNKKFLALSEGAFKGLRRQLPVTRQKIEWEKVASYRLGQDIGGGGGRK</sequence>
<dbReference type="PANTHER" id="PTHR10653:SF0">
    <property type="entry name" value="F-ACTIN-CAPPING PROTEIN SUBUNIT ALPHA"/>
    <property type="match status" value="1"/>
</dbReference>
<dbReference type="GO" id="GO:0051015">
    <property type="term" value="F:actin filament binding"/>
    <property type="evidence" value="ECO:0007669"/>
    <property type="project" value="EnsemblFungi"/>
</dbReference>
<evidence type="ECO:0000256" key="1">
    <source>
        <dbReference type="ARBA" id="ARBA00010479"/>
    </source>
</evidence>
<dbReference type="AlphaFoldDB" id="S3BTU8"/>
<dbReference type="FunFam" id="3.90.1150.210:FF:000003">
    <property type="entry name" value="F-actin-capping protein subunit alpha"/>
    <property type="match status" value="1"/>
</dbReference>
<keyword evidence="3 6" id="KW-0117">Actin capping</keyword>
<dbReference type="GO" id="GO:0110085">
    <property type="term" value="C:mitotic actomyosin contractile ring"/>
    <property type="evidence" value="ECO:0007669"/>
    <property type="project" value="EnsemblFungi"/>
</dbReference>
<dbReference type="PROSITE" id="PS00749">
    <property type="entry name" value="F_ACTIN_CAPPING_A_2"/>
    <property type="match status" value="1"/>
</dbReference>
<dbReference type="Proteomes" id="UP000016923">
    <property type="component" value="Unassembled WGS sequence"/>
</dbReference>
<dbReference type="PANTHER" id="PTHR10653">
    <property type="entry name" value="F-ACTIN-CAPPING PROTEIN SUBUNIT ALPHA"/>
    <property type="match status" value="1"/>
</dbReference>
<comment type="function">
    <text evidence="5 6">F-actin-capping proteins bind in a Ca(2+)-independent manner to the fast growing ends of actin filaments (barbed end) thereby blocking the exchange of subunits at these ends. Unlike other capping proteins (such as gelsolin and severin), these proteins do not sever actin filaments.</text>
</comment>
<dbReference type="PRINTS" id="PR00191">
    <property type="entry name" value="FACTINCAPA"/>
</dbReference>
<dbReference type="GO" id="GO:0030479">
    <property type="term" value="C:actin cortical patch"/>
    <property type="evidence" value="ECO:0007669"/>
    <property type="project" value="EnsemblFungi"/>
</dbReference>
<dbReference type="Gene3D" id="3.30.1140.60">
    <property type="entry name" value="F-actin capping protein, alpha subunit"/>
    <property type="match status" value="1"/>
</dbReference>
<dbReference type="InterPro" id="IPR002189">
    <property type="entry name" value="CapZ_alpha"/>
</dbReference>
<dbReference type="OrthoDB" id="340550at2759"/>
<evidence type="ECO:0000313" key="7">
    <source>
        <dbReference type="EMBL" id="EPE03897.1"/>
    </source>
</evidence>